<evidence type="ECO:0000313" key="1">
    <source>
        <dbReference type="EMBL" id="SHI17880.1"/>
    </source>
</evidence>
<organism evidence="1 2">
    <name type="scientific">Sporanaerobacter acetigenes DSM 13106</name>
    <dbReference type="NCBI Taxonomy" id="1123281"/>
    <lineage>
        <taxon>Bacteria</taxon>
        <taxon>Bacillati</taxon>
        <taxon>Bacillota</taxon>
        <taxon>Tissierellia</taxon>
        <taxon>Tissierellales</taxon>
        <taxon>Sporanaerobacteraceae</taxon>
        <taxon>Sporanaerobacter</taxon>
    </lineage>
</organism>
<gene>
    <name evidence="1" type="ORF">SAMN02745180_02621</name>
</gene>
<dbReference type="Proteomes" id="UP000184389">
    <property type="component" value="Unassembled WGS sequence"/>
</dbReference>
<name>A0A1M5Z121_9FIRM</name>
<evidence type="ECO:0000313" key="2">
    <source>
        <dbReference type="Proteomes" id="UP000184389"/>
    </source>
</evidence>
<dbReference type="InterPro" id="IPR057006">
    <property type="entry name" value="Phage_TAC_19"/>
</dbReference>
<dbReference type="OrthoDB" id="2915540at2"/>
<proteinExistence type="predicted"/>
<sequence>MDITLRINNKDKTYVSGFISARMVRRTIEVSRKVNFESLSPEELDTLVDYVVELFGNQFTRDELYDGLESKELIPTITRCINEVVGQVADETKGDEKKQ</sequence>
<dbReference type="EMBL" id="FQXR01000018">
    <property type="protein sequence ID" value="SHI17880.1"/>
    <property type="molecule type" value="Genomic_DNA"/>
</dbReference>
<protein>
    <recommendedName>
        <fullName evidence="3">Phage tail assembly chaperone protein, TAC</fullName>
    </recommendedName>
</protein>
<dbReference type="STRING" id="1123281.SAMN02745180_02621"/>
<evidence type="ECO:0008006" key="3">
    <source>
        <dbReference type="Google" id="ProtNLM"/>
    </source>
</evidence>
<dbReference type="AlphaFoldDB" id="A0A1M5Z121"/>
<keyword evidence="2" id="KW-1185">Reference proteome</keyword>
<dbReference type="NCBIfam" id="NF047360">
    <property type="entry name" value="tail_chap_PVL"/>
    <property type="match status" value="1"/>
</dbReference>
<accession>A0A1M5Z121</accession>
<reference evidence="1 2" key="1">
    <citation type="submission" date="2016-11" db="EMBL/GenBank/DDBJ databases">
        <authorList>
            <person name="Jaros S."/>
            <person name="Januszkiewicz K."/>
            <person name="Wedrychowicz H."/>
        </authorList>
    </citation>
    <scope>NUCLEOTIDE SEQUENCE [LARGE SCALE GENOMIC DNA]</scope>
    <source>
        <strain evidence="1 2">DSM 13106</strain>
    </source>
</reference>
<dbReference type="RefSeq" id="WP_072745241.1">
    <property type="nucleotide sequence ID" value="NZ_FQXR01000018.1"/>
</dbReference>
<dbReference type="Pfam" id="PF23857">
    <property type="entry name" value="Phage_TAC_19"/>
    <property type="match status" value="1"/>
</dbReference>